<dbReference type="eggNOG" id="arCOG03119">
    <property type="taxonomic scope" value="Archaea"/>
</dbReference>
<proteinExistence type="predicted"/>
<feature type="transmembrane region" description="Helical" evidence="1">
    <location>
        <begin position="60"/>
        <end position="85"/>
    </location>
</feature>
<evidence type="ECO:0000256" key="1">
    <source>
        <dbReference type="SAM" id="Phobius"/>
    </source>
</evidence>
<feature type="transmembrane region" description="Helical" evidence="1">
    <location>
        <begin position="177"/>
        <end position="193"/>
    </location>
</feature>
<sequence length="216" mass="24157">MRLGEKINKAITPVILMQYYILALIFVLSFISNATPFFGAPYTVIASTLLIQEGVNPYNFLEVVIVSGIGSAIAKSVMYMIGYGLGSTLKNNKNVKFFHQSIKGRSFYLVLFLTAILPFFPFDDFVFLVGGAGKASIIKMLEITIFSKILKSSMEIGIEVTGLIQISRLTDIPSVELGIISSILFAILGFLLFKIDWEKMYKRVERYFNVSDRNST</sequence>
<dbReference type="HOGENOM" id="CLU_1369584_0_0_2"/>
<feature type="transmembrane region" description="Helical" evidence="1">
    <location>
        <begin position="20"/>
        <end position="40"/>
    </location>
</feature>
<dbReference type="GeneID" id="10493562"/>
<dbReference type="KEGG" id="mcn:Mcup_1373"/>
<keyword evidence="1" id="KW-0472">Membrane</keyword>
<reference evidence="2 3" key="1">
    <citation type="journal article" date="2011" name="J. Bacteriol.">
        <title>Complete genome sequence of Metallosphaera cuprina, a metal sulfide-oxidizing archaeon from a hot spring.</title>
        <authorList>
            <person name="Liu L.J."/>
            <person name="You X.Y."/>
            <person name="Zheng H."/>
            <person name="Wang S."/>
            <person name="Jiang C.Y."/>
            <person name="Liu S.J."/>
        </authorList>
    </citation>
    <scope>NUCLEOTIDE SEQUENCE [LARGE SCALE GENOMIC DNA]</scope>
    <source>
        <strain evidence="2 3">Ar-4</strain>
    </source>
</reference>
<protein>
    <submittedName>
        <fullName evidence="2">Uncharacterized protein</fullName>
    </submittedName>
</protein>
<evidence type="ECO:0000313" key="2">
    <source>
        <dbReference type="EMBL" id="AEB95476.1"/>
    </source>
</evidence>
<gene>
    <name evidence="2" type="ordered locus">Mcup_1373</name>
</gene>
<evidence type="ECO:0000313" key="3">
    <source>
        <dbReference type="Proteomes" id="UP000007812"/>
    </source>
</evidence>
<dbReference type="PATRIC" id="fig|1006006.8.peg.1367"/>
<dbReference type="STRING" id="1006006.Mcup_1373"/>
<name>F4FYH8_METCR</name>
<keyword evidence="1" id="KW-0812">Transmembrane</keyword>
<dbReference type="RefSeq" id="WP_013737974.1">
    <property type="nucleotide sequence ID" value="NC_015435.1"/>
</dbReference>
<dbReference type="Proteomes" id="UP000007812">
    <property type="component" value="Chromosome"/>
</dbReference>
<organism evidence="2 3">
    <name type="scientific">Metallosphaera cuprina (strain Ar-4)</name>
    <dbReference type="NCBI Taxonomy" id="1006006"/>
    <lineage>
        <taxon>Archaea</taxon>
        <taxon>Thermoproteota</taxon>
        <taxon>Thermoprotei</taxon>
        <taxon>Sulfolobales</taxon>
        <taxon>Sulfolobaceae</taxon>
        <taxon>Metallosphaera</taxon>
    </lineage>
</organism>
<dbReference type="EMBL" id="CP002656">
    <property type="protein sequence ID" value="AEB95476.1"/>
    <property type="molecule type" value="Genomic_DNA"/>
</dbReference>
<keyword evidence="1" id="KW-1133">Transmembrane helix</keyword>
<keyword evidence="3" id="KW-1185">Reference proteome</keyword>
<feature type="transmembrane region" description="Helical" evidence="1">
    <location>
        <begin position="106"/>
        <end position="122"/>
    </location>
</feature>
<accession>F4FYH8</accession>
<dbReference type="AlphaFoldDB" id="F4FYH8"/>